<accession>A0AAV3YZQ8</accession>
<reference evidence="1 2" key="1">
    <citation type="journal article" date="2021" name="Elife">
        <title>Chloroplast acquisition without the gene transfer in kleptoplastic sea slugs, Plakobranchus ocellatus.</title>
        <authorList>
            <person name="Maeda T."/>
            <person name="Takahashi S."/>
            <person name="Yoshida T."/>
            <person name="Shimamura S."/>
            <person name="Takaki Y."/>
            <person name="Nagai Y."/>
            <person name="Toyoda A."/>
            <person name="Suzuki Y."/>
            <person name="Arimoto A."/>
            <person name="Ishii H."/>
            <person name="Satoh N."/>
            <person name="Nishiyama T."/>
            <person name="Hasebe M."/>
            <person name="Maruyama T."/>
            <person name="Minagawa J."/>
            <person name="Obokata J."/>
            <person name="Shigenobu S."/>
        </authorList>
    </citation>
    <scope>NUCLEOTIDE SEQUENCE [LARGE SCALE GENOMIC DNA]</scope>
</reference>
<sequence length="125" mass="14240">MTSRVASSVGLRLLCFSQLQACLIISVTTLASCEYIVLYLLFGLVVRAAMVSKIMRGHIMALPFPLFNRATNVRQGCKKQKIAPTLRQDENRSRLGVLWHQKTRVLLNMYFWTRELLSPVLAKKT</sequence>
<protein>
    <recommendedName>
        <fullName evidence="3">Secreted protein</fullName>
    </recommendedName>
</protein>
<proteinExistence type="predicted"/>
<dbReference type="Proteomes" id="UP000735302">
    <property type="component" value="Unassembled WGS sequence"/>
</dbReference>
<evidence type="ECO:0008006" key="3">
    <source>
        <dbReference type="Google" id="ProtNLM"/>
    </source>
</evidence>
<dbReference type="EMBL" id="BLXT01001780">
    <property type="protein sequence ID" value="GFN87727.1"/>
    <property type="molecule type" value="Genomic_DNA"/>
</dbReference>
<dbReference type="PROSITE" id="PS51257">
    <property type="entry name" value="PROKAR_LIPOPROTEIN"/>
    <property type="match status" value="1"/>
</dbReference>
<gene>
    <name evidence="1" type="ORF">PoB_001423300</name>
</gene>
<comment type="caution">
    <text evidence="1">The sequence shown here is derived from an EMBL/GenBank/DDBJ whole genome shotgun (WGS) entry which is preliminary data.</text>
</comment>
<organism evidence="1 2">
    <name type="scientific">Plakobranchus ocellatus</name>
    <dbReference type="NCBI Taxonomy" id="259542"/>
    <lineage>
        <taxon>Eukaryota</taxon>
        <taxon>Metazoa</taxon>
        <taxon>Spiralia</taxon>
        <taxon>Lophotrochozoa</taxon>
        <taxon>Mollusca</taxon>
        <taxon>Gastropoda</taxon>
        <taxon>Heterobranchia</taxon>
        <taxon>Euthyneura</taxon>
        <taxon>Panpulmonata</taxon>
        <taxon>Sacoglossa</taxon>
        <taxon>Placobranchoidea</taxon>
        <taxon>Plakobranchidae</taxon>
        <taxon>Plakobranchus</taxon>
    </lineage>
</organism>
<evidence type="ECO:0000313" key="1">
    <source>
        <dbReference type="EMBL" id="GFN87727.1"/>
    </source>
</evidence>
<keyword evidence="2" id="KW-1185">Reference proteome</keyword>
<evidence type="ECO:0000313" key="2">
    <source>
        <dbReference type="Proteomes" id="UP000735302"/>
    </source>
</evidence>
<dbReference type="AlphaFoldDB" id="A0AAV3YZQ8"/>
<name>A0AAV3YZQ8_9GAST</name>